<keyword evidence="3" id="KW-0378">Hydrolase</keyword>
<feature type="domain" description="Fibronectin type-III" evidence="9">
    <location>
        <begin position="37"/>
        <end position="130"/>
    </location>
</feature>
<feature type="region of interest" description="Disordered" evidence="7">
    <location>
        <begin position="1747"/>
        <end position="1769"/>
    </location>
</feature>
<dbReference type="CDD" id="cd18818">
    <property type="entry name" value="GH43_GbtXyl43B-like"/>
    <property type="match status" value="1"/>
</dbReference>
<dbReference type="Pfam" id="PF00041">
    <property type="entry name" value="fn3"/>
    <property type="match status" value="2"/>
</dbReference>
<dbReference type="Proteomes" id="UP000199034">
    <property type="component" value="Unassembled WGS sequence"/>
</dbReference>
<feature type="chain" id="PRO_5044239396" evidence="8">
    <location>
        <begin position="37"/>
        <end position="2463"/>
    </location>
</feature>
<dbReference type="SUPFAM" id="SSF49265">
    <property type="entry name" value="Fibronectin type III"/>
    <property type="match status" value="2"/>
</dbReference>
<proteinExistence type="inferred from homology"/>
<dbReference type="Pfam" id="PF13385">
    <property type="entry name" value="Laminin_G_3"/>
    <property type="match status" value="2"/>
</dbReference>
<evidence type="ECO:0000256" key="3">
    <source>
        <dbReference type="ARBA" id="ARBA00022801"/>
    </source>
</evidence>
<dbReference type="PROSITE" id="PS50853">
    <property type="entry name" value="FN3"/>
    <property type="match status" value="2"/>
</dbReference>
<dbReference type="Gene3D" id="2.115.10.20">
    <property type="entry name" value="Glycosyl hydrolase domain, family 43"/>
    <property type="match status" value="2"/>
</dbReference>
<dbReference type="CDD" id="cd00063">
    <property type="entry name" value="FN3"/>
    <property type="match status" value="2"/>
</dbReference>
<dbReference type="GO" id="GO:0004553">
    <property type="term" value="F:hydrolase activity, hydrolyzing O-glycosyl compounds"/>
    <property type="evidence" value="ECO:0007669"/>
    <property type="project" value="InterPro"/>
</dbReference>
<evidence type="ECO:0000313" key="11">
    <source>
        <dbReference type="Proteomes" id="UP000199034"/>
    </source>
</evidence>
<dbReference type="Pfam" id="PF07532">
    <property type="entry name" value="Big_4"/>
    <property type="match status" value="2"/>
</dbReference>
<feature type="site" description="Important for catalytic activity, responsible for pKa modulation of the active site Glu and correct orientation of both the proton donor and substrate" evidence="6">
    <location>
        <position position="912"/>
    </location>
</feature>
<dbReference type="InterPro" id="IPR011081">
    <property type="entry name" value="Big_4"/>
</dbReference>
<evidence type="ECO:0000313" key="10">
    <source>
        <dbReference type="EMBL" id="SDC89602.1"/>
    </source>
</evidence>
<keyword evidence="11" id="KW-1185">Reference proteome</keyword>
<feature type="compositionally biased region" description="Low complexity" evidence="7">
    <location>
        <begin position="2294"/>
        <end position="2310"/>
    </location>
</feature>
<dbReference type="Pfam" id="PF04616">
    <property type="entry name" value="Glyco_hydro_43"/>
    <property type="match status" value="2"/>
</dbReference>
<evidence type="ECO:0000256" key="5">
    <source>
        <dbReference type="ARBA" id="ARBA00023326"/>
    </source>
</evidence>
<comment type="similarity">
    <text evidence="1">Belongs to the glycosyl hydrolase 43 family.</text>
</comment>
<dbReference type="GO" id="GO:0000272">
    <property type="term" value="P:polysaccharide catabolic process"/>
    <property type="evidence" value="ECO:0007669"/>
    <property type="project" value="UniProtKB-KW"/>
</dbReference>
<dbReference type="InterPro" id="IPR058094">
    <property type="entry name" value="Ig-like_OmpL47-like"/>
</dbReference>
<accession>A0A1G6QAR7</accession>
<evidence type="ECO:0000256" key="6">
    <source>
        <dbReference type="PIRSR" id="PIRSR606710-2"/>
    </source>
</evidence>
<dbReference type="InterPro" id="IPR013320">
    <property type="entry name" value="ConA-like_dom_sf"/>
</dbReference>
<dbReference type="PANTHER" id="PTHR43817:SF1">
    <property type="entry name" value="HYDROLASE, FAMILY 43, PUTATIVE (AFU_ORTHOLOGUE AFUA_3G01660)-RELATED"/>
    <property type="match status" value="1"/>
</dbReference>
<dbReference type="InterPro" id="IPR013783">
    <property type="entry name" value="Ig-like_fold"/>
</dbReference>
<dbReference type="InterPro" id="IPR046780">
    <property type="entry name" value="aBig_2"/>
</dbReference>
<evidence type="ECO:0000256" key="7">
    <source>
        <dbReference type="SAM" id="MobiDB-lite"/>
    </source>
</evidence>
<dbReference type="Gene3D" id="2.60.40.10">
    <property type="entry name" value="Immunoglobulins"/>
    <property type="match status" value="3"/>
</dbReference>
<evidence type="ECO:0000256" key="1">
    <source>
        <dbReference type="ARBA" id="ARBA00009865"/>
    </source>
</evidence>
<sequence length="2463" mass="254952">MTSVAPRRVSPVPLLVALTALALMLAGLVLPATAWAAPTAPAAPTATTDGQSVTVAWAAPGGTPVTGYLVEVRGANDAVVASYQVGADVTSYAFAGLDDGTYTATVTALDADGAAASPASAPVTVDLDLLASWQFAGLGTAAGTTVPDASGNGNAATLRGSGATVSGDALTLPGGASGSSAAYVQMPTGLLNGQDTVTISAWLRNETGSGNYAALFYGAAANPPSRYFLLNPKNPSGLLKTVVTTGTTSTSAPWGTETGISPTTASRGIAGPTTTAGAWGLYTTVIEPTRITGYYNGAKVGSVTHATALSSFGTNLVGYIGRSSYADIFYKGGVRDVRVYTKALTDASVAAQYAYDQATADAAALSVPATTAADLALPTAGARGSQVRWTSSNPTLVTSSGAVTRPSGADVDVTLSAVVTKGGKQVTREFVVSVLADNAEADVVRVAAAYDVAISEIASDITLRTQVDGVDVAWQSSAPGVLAANGAVTRPATRTPVTLTATFSRDGHTRTRTFDVHVLAADAGRVGSYIATGDTNRTDAIHLALAEGGATTYAPLNNGRPVRYADSYAVKLGSPSIFRRPDGRFGVVATVNSNSSSVYLYDSPDLVTFRNQRLVAFNGLGLNARSVAVAYDNGIAAYRLTFTALGDSKTYQVTSADLATFSAPVEVAAPSAPAVATFPAGAIETSSIGVTPSEYAAVRQAWTRMRATGVQPVDDVTMAAGGSLRLPKGAAVTYSNGGSDTVQPVTWDAASVAAVDTDTPGEYVVTGTVGRTAYPEKLAHQRADPDVTVGDDGRYYLTASYPAIGSDPEGYDRVVLRRADTIAGLADAQEAVLWDEANSALQRYVWAPELTKINGGWYILFTASRSSNVFDIRPMMLRHTGGDLMDPANWVEVGAMLAKSGDTLAFANFSLDMTYFEQGGRHYVIWAQSAPSSALLMAEIDPENPRQLISNARIIAYPDLAWEGNTATNQQIDEGAAVIKRGDKVYVTYSASTVDDKYSVGLLTADQDADLLDPASWTKTNHPLLTTADLPAGQTGPGHNSFTVDELGNPVIVYHARTTADTTDGGLTDPSRHARARTVHFDATGAPVLNVTAEEELPADRAVSVTVHVEAVPIEVPGAPGTPVVSQRSSTGAVLAWTAPTQDGGADVTGYRVRVTRGGGQVSEQEVTGTSVSLAGLTAGETYQVTVAARNSAGYGAATAPVEFTTLVLPAPLVHYPLKSDLEETVGDRDATAVGTVTYDDGVTLPGGSTSATNYVKLPNGLLPTASPNVSVSVWIKSDTPARNGAAIGFGTPPVNSLPTNYWLLNPTGPNGSARSVMTNGVNATQPWTTEVGVTGPATTAKRGAWVNYTTVFTAGTLTSYVDGVRVGSVAKSRTFADYAAAGTLEGYLGRSGYAADAAFKGSFRELSIFDASLSDDQVRELAADDAFILAGARERLSLGDTSAVTGDLTLPTTLADGVTVAWATSDASVVSASGAITVAGAARTATLTATLTRGARTASKEFAVTVPGRDAVVAAAADLLVAPTVVASGDRLPVLDVDGITTTWSTATPGLTVTDGVVTATQRTSGTVTAVVSASGAQSVTKAFTVTVLPAAAARFVLGYTRAPLATQTYGPNLAHGLHLALGAERAGLTALNENQGIVYARAVPTATVELNDVRTMVDPYVFRTAEGGYGVVATRTLSGGSPDSSAATSMLLFTSPDLRDFTEVGLLEVDPAAGGVRKPRVLWDSAEKRYLISWETSTGTARYATTEDLDEAPSAPTNGRPVTDETPATTAATGAVPVNNLVVDAATAEGLRVRFGRIANTGVEVDPVDVAAGGEVDLADVRAQLSYDDGSTATRAITWDPASLAAVDTDTPGDYTVTGTVKQTDYPFPFLVGRADPAVVRWQGKYLFIATTEGAQADLRVRTADTVLGLRTAPESTILTQGGNVPGPLWAPEFHVIQGQLYVFFASGVDQNCWCNVQSHVMRLTGTDPTLAASWGTPQVVQEKDGGRLQLDAEHPGISLDMTYWEDTRGGQTVGYVSWSQRYIAGGVTGDAQLWVATVDPANPARLTSEPRLLTAAEFGWDHNTAAVAEAPYVVRHGDTMYLTYSGSATDNTYVVGLLTAPAGADLTDPAVWTKHVYPVLKSDPSIQQTGPGHSMFSVDEDGNDILVYHAKNNGGSRDAAVRRIHWAADGMPILDMTKDEEVAPANRAVSTTVTVRAASDTTAPVVAVTVDPAEPGGAAGWHTGPVTVTASATDDVAVTALEQRIGAGVWTSYDGPLSLPEGVTEVSFRASDAAGNTSEPVTRTVRRDGTAPRATAATTPARPNGTAGWFTTRAVRVVVAGTDGGSGVVRREVRVGTGPWRVYSAPVAVPVGTTAVQYRAVDAAGLVSAVGTLAVRLDPTAPSLALKQRKARGKVTVTATARDTGSGVASVRYRVDGGAWKVLRSTVAVKKAGRHTVAVRVTDRAGLVTTKQLKVRVTKR</sequence>
<protein>
    <submittedName>
        <fullName evidence="10">Beta-xylosidase, GH43 family</fullName>
    </submittedName>
</protein>
<keyword evidence="2 8" id="KW-0732">Signal</keyword>
<dbReference type="InterPro" id="IPR023296">
    <property type="entry name" value="Glyco_hydro_beta-prop_sf"/>
</dbReference>
<feature type="domain" description="Fibronectin type-III" evidence="9">
    <location>
        <begin position="1119"/>
        <end position="1209"/>
    </location>
</feature>
<dbReference type="OrthoDB" id="177947at2"/>
<dbReference type="RefSeq" id="WP_090854400.1">
    <property type="nucleotide sequence ID" value="NZ_FMZM01000004.1"/>
</dbReference>
<dbReference type="SMART" id="SM00060">
    <property type="entry name" value="FN3"/>
    <property type="match status" value="2"/>
</dbReference>
<reference evidence="10 11" key="1">
    <citation type="submission" date="2016-10" db="EMBL/GenBank/DDBJ databases">
        <authorList>
            <person name="de Groot N.N."/>
        </authorList>
    </citation>
    <scope>NUCLEOTIDE SEQUENCE [LARGE SCALE GENOMIC DNA]</scope>
    <source>
        <strain evidence="10 11">CGMCC 4.6858</strain>
    </source>
</reference>
<evidence type="ECO:0000259" key="9">
    <source>
        <dbReference type="PROSITE" id="PS50853"/>
    </source>
</evidence>
<evidence type="ECO:0000256" key="2">
    <source>
        <dbReference type="ARBA" id="ARBA00022729"/>
    </source>
</evidence>
<dbReference type="CDD" id="cd18819">
    <property type="entry name" value="GH43_LbAraf43-like"/>
    <property type="match status" value="1"/>
</dbReference>
<name>A0A1G6QAR7_9ACTN</name>
<feature type="region of interest" description="Disordered" evidence="7">
    <location>
        <begin position="2274"/>
        <end position="2310"/>
    </location>
</feature>
<keyword evidence="4" id="KW-0326">Glycosidase</keyword>
<dbReference type="EMBL" id="FMZM01000004">
    <property type="protein sequence ID" value="SDC89602.1"/>
    <property type="molecule type" value="Genomic_DNA"/>
</dbReference>
<dbReference type="PANTHER" id="PTHR43817">
    <property type="entry name" value="GLYCOSYL HYDROLASE"/>
    <property type="match status" value="1"/>
</dbReference>
<dbReference type="InterPro" id="IPR003961">
    <property type="entry name" value="FN3_dom"/>
</dbReference>
<evidence type="ECO:0000256" key="4">
    <source>
        <dbReference type="ARBA" id="ARBA00023295"/>
    </source>
</evidence>
<dbReference type="InterPro" id="IPR006710">
    <property type="entry name" value="Glyco_hydro_43"/>
</dbReference>
<dbReference type="InterPro" id="IPR036116">
    <property type="entry name" value="FN3_sf"/>
</dbReference>
<dbReference type="STRING" id="1045774.SAMN05421872_104333"/>
<dbReference type="Pfam" id="PF20578">
    <property type="entry name" value="aBig_2"/>
    <property type="match status" value="3"/>
</dbReference>
<gene>
    <name evidence="10" type="ORF">SAMN05421872_104333</name>
</gene>
<organism evidence="10 11">
    <name type="scientific">Nocardioides lianchengensis</name>
    <dbReference type="NCBI Taxonomy" id="1045774"/>
    <lineage>
        <taxon>Bacteria</taxon>
        <taxon>Bacillati</taxon>
        <taxon>Actinomycetota</taxon>
        <taxon>Actinomycetes</taxon>
        <taxon>Propionibacteriales</taxon>
        <taxon>Nocardioidaceae</taxon>
        <taxon>Nocardioides</taxon>
    </lineage>
</organism>
<dbReference type="Gene3D" id="2.60.120.200">
    <property type="match status" value="2"/>
</dbReference>
<dbReference type="SUPFAM" id="SSF49899">
    <property type="entry name" value="Concanavalin A-like lectins/glucanases"/>
    <property type="match status" value="2"/>
</dbReference>
<evidence type="ECO:0000256" key="8">
    <source>
        <dbReference type="SAM" id="SignalP"/>
    </source>
</evidence>
<dbReference type="SUPFAM" id="SSF75005">
    <property type="entry name" value="Arabinanase/levansucrase/invertase"/>
    <property type="match status" value="3"/>
</dbReference>
<dbReference type="NCBIfam" id="NF047446">
    <property type="entry name" value="barrel_OmpL47"/>
    <property type="match status" value="1"/>
</dbReference>
<keyword evidence="5" id="KW-0624">Polysaccharide degradation</keyword>
<feature type="signal peptide" evidence="8">
    <location>
        <begin position="1"/>
        <end position="36"/>
    </location>
</feature>
<keyword evidence="5" id="KW-0119">Carbohydrate metabolism</keyword>